<protein>
    <submittedName>
        <fullName evidence="1">Uncharacterized protein</fullName>
    </submittedName>
</protein>
<reference evidence="1" key="1">
    <citation type="submission" date="2014-05" db="EMBL/GenBank/DDBJ databases">
        <authorList>
            <person name="Chronopoulou M."/>
        </authorList>
    </citation>
    <scope>NUCLEOTIDE SEQUENCE</scope>
    <source>
        <tissue evidence="1">Whole organism</tissue>
    </source>
</reference>
<name>A0A0K2TZ88_LEPSM</name>
<feature type="non-terminal residue" evidence="1">
    <location>
        <position position="1"/>
    </location>
</feature>
<organism evidence="1">
    <name type="scientific">Lepeophtheirus salmonis</name>
    <name type="common">Salmon louse</name>
    <name type="synonym">Caligus salmonis</name>
    <dbReference type="NCBI Taxonomy" id="72036"/>
    <lineage>
        <taxon>Eukaryota</taxon>
        <taxon>Metazoa</taxon>
        <taxon>Ecdysozoa</taxon>
        <taxon>Arthropoda</taxon>
        <taxon>Crustacea</taxon>
        <taxon>Multicrustacea</taxon>
        <taxon>Hexanauplia</taxon>
        <taxon>Copepoda</taxon>
        <taxon>Siphonostomatoida</taxon>
        <taxon>Caligidae</taxon>
        <taxon>Lepeophtheirus</taxon>
    </lineage>
</organism>
<sequence>QVPRKKLLSFRSCISTEQNNANINLCTINVYLYLIKHKNLGPNKYPLNNYLEEVYLVTALVPSETACFANSPGKRSRTAVWISLDVIVDLLL</sequence>
<accession>A0A0K2TZ88</accession>
<evidence type="ECO:0000313" key="1">
    <source>
        <dbReference type="EMBL" id="CDW31308.1"/>
    </source>
</evidence>
<dbReference type="AlphaFoldDB" id="A0A0K2TZ88"/>
<proteinExistence type="predicted"/>
<dbReference type="EMBL" id="HACA01013947">
    <property type="protein sequence ID" value="CDW31308.1"/>
    <property type="molecule type" value="Transcribed_RNA"/>
</dbReference>